<dbReference type="EMBL" id="JAALHA020000003">
    <property type="protein sequence ID" value="MDR9894943.1"/>
    <property type="molecule type" value="Genomic_DNA"/>
</dbReference>
<evidence type="ECO:0000313" key="2">
    <source>
        <dbReference type="EMBL" id="MDR9894943.1"/>
    </source>
</evidence>
<keyword evidence="1" id="KW-0812">Transmembrane</keyword>
<comment type="caution">
    <text evidence="2">The sequence shown here is derived from an EMBL/GenBank/DDBJ whole genome shotgun (WGS) entry which is preliminary data.</text>
</comment>
<protein>
    <submittedName>
        <fullName evidence="2">Uncharacterized protein</fullName>
    </submittedName>
</protein>
<dbReference type="RefSeq" id="WP_208338962.1">
    <property type="nucleotide sequence ID" value="NZ_CAWQFN010000472.1"/>
</dbReference>
<evidence type="ECO:0000313" key="3">
    <source>
        <dbReference type="Proteomes" id="UP000667802"/>
    </source>
</evidence>
<name>A0AAP5I823_9CYAN</name>
<organism evidence="2 3">
    <name type="scientific">Aetokthonos hydrillicola Thurmond2011</name>
    <dbReference type="NCBI Taxonomy" id="2712845"/>
    <lineage>
        <taxon>Bacteria</taxon>
        <taxon>Bacillati</taxon>
        <taxon>Cyanobacteriota</taxon>
        <taxon>Cyanophyceae</taxon>
        <taxon>Nostocales</taxon>
        <taxon>Hapalosiphonaceae</taxon>
        <taxon>Aetokthonos</taxon>
    </lineage>
</organism>
<gene>
    <name evidence="2" type="ORF">G7B40_010235</name>
</gene>
<proteinExistence type="predicted"/>
<keyword evidence="1" id="KW-1133">Transmembrane helix</keyword>
<sequence>MVDKFNYSQDKPEAVYSQAQLNMLNDLEGVHDKKPDKEALLISVSLSVIEAGVAFSMIASAGTFIASIVALFPVALLWAIANYHADNVELPEAYDQLVEKYHEKLQ</sequence>
<dbReference type="AlphaFoldDB" id="A0AAP5I823"/>
<dbReference type="Proteomes" id="UP000667802">
    <property type="component" value="Unassembled WGS sequence"/>
</dbReference>
<reference evidence="3" key="1">
    <citation type="journal article" date="2021" name="Science">
        <title>Hunting the eagle killer: A cyanobacterial neurotoxin causes vacuolar myelinopathy.</title>
        <authorList>
            <person name="Breinlinger S."/>
            <person name="Phillips T.J."/>
            <person name="Haram B.N."/>
            <person name="Mares J."/>
            <person name="Martinez Yerena J.A."/>
            <person name="Hrouzek P."/>
            <person name="Sobotka R."/>
            <person name="Henderson W.M."/>
            <person name="Schmieder P."/>
            <person name="Williams S.M."/>
            <person name="Lauderdale J.D."/>
            <person name="Wilde H.D."/>
            <person name="Gerrin W."/>
            <person name="Kust A."/>
            <person name="Washington J.W."/>
            <person name="Wagner C."/>
            <person name="Geier B."/>
            <person name="Liebeke M."/>
            <person name="Enke H."/>
            <person name="Niedermeyer T.H.J."/>
            <person name="Wilde S.B."/>
        </authorList>
    </citation>
    <scope>NUCLEOTIDE SEQUENCE [LARGE SCALE GENOMIC DNA]</scope>
    <source>
        <strain evidence="3">Thurmond2011</strain>
    </source>
</reference>
<keyword evidence="3" id="KW-1185">Reference proteome</keyword>
<feature type="transmembrane region" description="Helical" evidence="1">
    <location>
        <begin position="64"/>
        <end position="81"/>
    </location>
</feature>
<evidence type="ECO:0000256" key="1">
    <source>
        <dbReference type="SAM" id="Phobius"/>
    </source>
</evidence>
<accession>A0AAP5I823</accession>
<keyword evidence="1" id="KW-0472">Membrane</keyword>